<dbReference type="GO" id="GO:0030428">
    <property type="term" value="C:cell septum"/>
    <property type="evidence" value="ECO:0007669"/>
    <property type="project" value="TreeGrafter"/>
</dbReference>
<evidence type="ECO:0000256" key="1">
    <source>
        <dbReference type="ARBA" id="ARBA00004141"/>
    </source>
</evidence>
<comment type="catalytic activity">
    <reaction evidence="4">
        <text>[(1-&gt;4)-N-acetyl-beta-D-glucosaminyl](n) + UDP-N-acetyl-alpha-D-glucosamine = [(1-&gt;4)-N-acetyl-beta-D-glucosaminyl](n+1) + UDP + H(+)</text>
        <dbReference type="Rhea" id="RHEA:16637"/>
        <dbReference type="Rhea" id="RHEA-COMP:9593"/>
        <dbReference type="Rhea" id="RHEA-COMP:9595"/>
        <dbReference type="ChEBI" id="CHEBI:15378"/>
        <dbReference type="ChEBI" id="CHEBI:17029"/>
        <dbReference type="ChEBI" id="CHEBI:57705"/>
        <dbReference type="ChEBI" id="CHEBI:58223"/>
        <dbReference type="EC" id="2.4.1.16"/>
    </reaction>
</comment>
<dbReference type="GO" id="GO:0031505">
    <property type="term" value="P:fungal-type cell wall organization"/>
    <property type="evidence" value="ECO:0007669"/>
    <property type="project" value="TreeGrafter"/>
</dbReference>
<dbReference type="Pfam" id="PF03142">
    <property type="entry name" value="Chitin_synth_2"/>
    <property type="match status" value="1"/>
</dbReference>
<name>A0A4S8LSZ9_DENBC</name>
<dbReference type="GO" id="GO:0071944">
    <property type="term" value="C:cell periphery"/>
    <property type="evidence" value="ECO:0007669"/>
    <property type="project" value="TreeGrafter"/>
</dbReference>
<feature type="transmembrane region" description="Helical" evidence="5">
    <location>
        <begin position="81"/>
        <end position="100"/>
    </location>
</feature>
<protein>
    <recommendedName>
        <fullName evidence="8">Chitin synthase</fullName>
    </recommendedName>
</protein>
<evidence type="ECO:0000256" key="2">
    <source>
        <dbReference type="ARBA" id="ARBA00022692"/>
    </source>
</evidence>
<evidence type="ECO:0000256" key="5">
    <source>
        <dbReference type="SAM" id="Phobius"/>
    </source>
</evidence>
<evidence type="ECO:0000256" key="4">
    <source>
        <dbReference type="ARBA" id="ARBA00048014"/>
    </source>
</evidence>
<evidence type="ECO:0008006" key="8">
    <source>
        <dbReference type="Google" id="ProtNLM"/>
    </source>
</evidence>
<keyword evidence="5" id="KW-1133">Transmembrane helix</keyword>
<keyword evidence="2 5" id="KW-0812">Transmembrane</keyword>
<dbReference type="OrthoDB" id="3029904at2759"/>
<accession>A0A4S8LSZ9</accession>
<dbReference type="AlphaFoldDB" id="A0A4S8LSZ9"/>
<dbReference type="PANTHER" id="PTHR22914">
    <property type="entry name" value="CHITIN SYNTHASE"/>
    <property type="match status" value="1"/>
</dbReference>
<feature type="transmembrane region" description="Helical" evidence="5">
    <location>
        <begin position="106"/>
        <end position="126"/>
    </location>
</feature>
<dbReference type="PANTHER" id="PTHR22914:SF45">
    <property type="entry name" value="CHITIN SYNTHASE"/>
    <property type="match status" value="1"/>
</dbReference>
<keyword evidence="7" id="KW-1185">Reference proteome</keyword>
<sequence length="167" mass="19173">MYRLRSPDNHMSLFISNQIIVTSRRFFPTFKNQFVCDAHAFTVAPDGWKALLPQRRRWINSTVHNLGELIWLEQLRGSCCFSMRFAVVIDLIVYLVYSVAGEHNPIPTTSLIMLAAIYGLQALVFIMRRKMDDFSWGQTHVFMGESGKKVLVHVSALVLYRSLPCSC</sequence>
<dbReference type="InterPro" id="IPR004835">
    <property type="entry name" value="Chitin_synth"/>
</dbReference>
<evidence type="ECO:0000313" key="6">
    <source>
        <dbReference type="EMBL" id="THU92410.1"/>
    </source>
</evidence>
<dbReference type="Proteomes" id="UP000297245">
    <property type="component" value="Unassembled WGS sequence"/>
</dbReference>
<organism evidence="6 7">
    <name type="scientific">Dendrothele bispora (strain CBS 962.96)</name>
    <dbReference type="NCBI Taxonomy" id="1314807"/>
    <lineage>
        <taxon>Eukaryota</taxon>
        <taxon>Fungi</taxon>
        <taxon>Dikarya</taxon>
        <taxon>Basidiomycota</taxon>
        <taxon>Agaricomycotina</taxon>
        <taxon>Agaricomycetes</taxon>
        <taxon>Agaricomycetidae</taxon>
        <taxon>Agaricales</taxon>
        <taxon>Agaricales incertae sedis</taxon>
        <taxon>Dendrothele</taxon>
    </lineage>
</organism>
<proteinExistence type="predicted"/>
<dbReference type="EMBL" id="ML179280">
    <property type="protein sequence ID" value="THU92410.1"/>
    <property type="molecule type" value="Genomic_DNA"/>
</dbReference>
<reference evidence="6 7" key="1">
    <citation type="journal article" date="2019" name="Nat. Ecol. Evol.">
        <title>Megaphylogeny resolves global patterns of mushroom evolution.</title>
        <authorList>
            <person name="Varga T."/>
            <person name="Krizsan K."/>
            <person name="Foldi C."/>
            <person name="Dima B."/>
            <person name="Sanchez-Garcia M."/>
            <person name="Sanchez-Ramirez S."/>
            <person name="Szollosi G.J."/>
            <person name="Szarkandi J.G."/>
            <person name="Papp V."/>
            <person name="Albert L."/>
            <person name="Andreopoulos W."/>
            <person name="Angelini C."/>
            <person name="Antonin V."/>
            <person name="Barry K.W."/>
            <person name="Bougher N.L."/>
            <person name="Buchanan P."/>
            <person name="Buyck B."/>
            <person name="Bense V."/>
            <person name="Catcheside P."/>
            <person name="Chovatia M."/>
            <person name="Cooper J."/>
            <person name="Damon W."/>
            <person name="Desjardin D."/>
            <person name="Finy P."/>
            <person name="Geml J."/>
            <person name="Haridas S."/>
            <person name="Hughes K."/>
            <person name="Justo A."/>
            <person name="Karasinski D."/>
            <person name="Kautmanova I."/>
            <person name="Kiss B."/>
            <person name="Kocsube S."/>
            <person name="Kotiranta H."/>
            <person name="LaButti K.M."/>
            <person name="Lechner B.E."/>
            <person name="Liimatainen K."/>
            <person name="Lipzen A."/>
            <person name="Lukacs Z."/>
            <person name="Mihaltcheva S."/>
            <person name="Morgado L.N."/>
            <person name="Niskanen T."/>
            <person name="Noordeloos M.E."/>
            <person name="Ohm R.A."/>
            <person name="Ortiz-Santana B."/>
            <person name="Ovrebo C."/>
            <person name="Racz N."/>
            <person name="Riley R."/>
            <person name="Savchenko A."/>
            <person name="Shiryaev A."/>
            <person name="Soop K."/>
            <person name="Spirin V."/>
            <person name="Szebenyi C."/>
            <person name="Tomsovsky M."/>
            <person name="Tulloss R.E."/>
            <person name="Uehling J."/>
            <person name="Grigoriev I.V."/>
            <person name="Vagvolgyi C."/>
            <person name="Papp T."/>
            <person name="Martin F.M."/>
            <person name="Miettinen O."/>
            <person name="Hibbett D.S."/>
            <person name="Nagy L.G."/>
        </authorList>
    </citation>
    <scope>NUCLEOTIDE SEQUENCE [LARGE SCALE GENOMIC DNA]</scope>
    <source>
        <strain evidence="6 7">CBS 962.96</strain>
    </source>
</reference>
<evidence type="ECO:0000256" key="3">
    <source>
        <dbReference type="ARBA" id="ARBA00023136"/>
    </source>
</evidence>
<dbReference type="GO" id="GO:0016020">
    <property type="term" value="C:membrane"/>
    <property type="evidence" value="ECO:0007669"/>
    <property type="project" value="UniProtKB-SubCell"/>
</dbReference>
<dbReference type="GO" id="GO:0004100">
    <property type="term" value="F:chitin synthase activity"/>
    <property type="evidence" value="ECO:0007669"/>
    <property type="project" value="UniProtKB-EC"/>
</dbReference>
<comment type="subcellular location">
    <subcellularLocation>
        <location evidence="1">Membrane</location>
        <topology evidence="1">Multi-pass membrane protein</topology>
    </subcellularLocation>
</comment>
<evidence type="ECO:0000313" key="7">
    <source>
        <dbReference type="Proteomes" id="UP000297245"/>
    </source>
</evidence>
<dbReference type="GO" id="GO:0006031">
    <property type="term" value="P:chitin biosynthetic process"/>
    <property type="evidence" value="ECO:0007669"/>
    <property type="project" value="TreeGrafter"/>
</dbReference>
<keyword evidence="3 5" id="KW-0472">Membrane</keyword>
<gene>
    <name evidence="6" type="ORF">K435DRAFT_820493</name>
</gene>